<dbReference type="GO" id="GO:0070273">
    <property type="term" value="F:phosphatidylinositol-4-phosphate binding"/>
    <property type="evidence" value="ECO:0007669"/>
    <property type="project" value="InterPro"/>
</dbReference>
<comment type="subcellular location">
    <subcellularLocation>
        <location evidence="1">Golgi apparatus membrane</location>
        <topology evidence="1">Peripheral membrane protein</topology>
        <orientation evidence="1">Cytoplasmic side</orientation>
    </subcellularLocation>
</comment>
<evidence type="ECO:0000256" key="1">
    <source>
        <dbReference type="ARBA" id="ARBA00004255"/>
    </source>
</evidence>
<name>A0A3N4ZND5_9MICO</name>
<keyword evidence="4 5" id="KW-0472">Membrane</keyword>
<proteinExistence type="predicted"/>
<evidence type="ECO:0000313" key="6">
    <source>
        <dbReference type="EMBL" id="RPF21381.1"/>
    </source>
</evidence>
<dbReference type="EMBL" id="RKQZ01000001">
    <property type="protein sequence ID" value="RPF21381.1"/>
    <property type="molecule type" value="Genomic_DNA"/>
</dbReference>
<evidence type="ECO:0000256" key="2">
    <source>
        <dbReference type="ARBA" id="ARBA00023034"/>
    </source>
</evidence>
<dbReference type="PANTHER" id="PTHR12704">
    <property type="entry name" value="TRANS-GOLGI PROTEIN GMX33"/>
    <property type="match status" value="1"/>
</dbReference>
<keyword evidence="3" id="KW-0446">Lipid-binding</keyword>
<keyword evidence="7" id="KW-1185">Reference proteome</keyword>
<evidence type="ECO:0000256" key="4">
    <source>
        <dbReference type="ARBA" id="ARBA00023136"/>
    </source>
</evidence>
<protein>
    <submittedName>
        <fullName evidence="6">Golgi phosphoprotein 3 GPP34</fullName>
    </submittedName>
</protein>
<dbReference type="Proteomes" id="UP000280501">
    <property type="component" value="Unassembled WGS sequence"/>
</dbReference>
<keyword evidence="5" id="KW-1133">Transmembrane helix</keyword>
<dbReference type="OrthoDB" id="4962633at2"/>
<accession>A0A3N4ZND5</accession>
<dbReference type="GO" id="GO:0006890">
    <property type="term" value="P:retrograde vesicle-mediated transport, Golgi to endoplasmic reticulum"/>
    <property type="evidence" value="ECO:0007669"/>
    <property type="project" value="TreeGrafter"/>
</dbReference>
<feature type="transmembrane region" description="Helical" evidence="5">
    <location>
        <begin position="209"/>
        <end position="233"/>
    </location>
</feature>
<dbReference type="InterPro" id="IPR038261">
    <property type="entry name" value="GPP34-like_sf"/>
</dbReference>
<comment type="caution">
    <text evidence="6">The sequence shown here is derived from an EMBL/GenBank/DDBJ whole genome shotgun (WGS) entry which is preliminary data.</text>
</comment>
<evidence type="ECO:0000256" key="5">
    <source>
        <dbReference type="SAM" id="Phobius"/>
    </source>
</evidence>
<evidence type="ECO:0000313" key="7">
    <source>
        <dbReference type="Proteomes" id="UP000280501"/>
    </source>
</evidence>
<sequence>MLIAEDLLLLAVDDESGKTSNVDNLNARLAGALLADLAAANRILTQGGPEAGATKEERKAAAEAKILITNPDPTGNAALDAALEAAKGEERRAHKVVERIAENAEDNLLAGLVERGILEKEETKLFRMLPQTRWPAADSSHEDTLRANLKKVLVEGAEPDERTATLISLLHGSGLVGNVVGKEDRKAAEERAEEIAGSEWGAASVAAQVAIAASVAAVAAVGAVAAALIIAAAKENEESAETAEATSQA</sequence>
<reference evidence="6 7" key="1">
    <citation type="submission" date="2018-11" db="EMBL/GenBank/DDBJ databases">
        <title>Sequencing the genomes of 1000 actinobacteria strains.</title>
        <authorList>
            <person name="Klenk H.-P."/>
        </authorList>
    </citation>
    <scope>NUCLEOTIDE SEQUENCE [LARGE SCALE GENOMIC DNA]</scope>
    <source>
        <strain evidence="6 7">DSM 15700</strain>
    </source>
</reference>
<dbReference type="Pfam" id="PF05719">
    <property type="entry name" value="GPP34"/>
    <property type="match status" value="1"/>
</dbReference>
<keyword evidence="2" id="KW-0333">Golgi apparatus</keyword>
<dbReference type="GO" id="GO:0007030">
    <property type="term" value="P:Golgi organization"/>
    <property type="evidence" value="ECO:0007669"/>
    <property type="project" value="TreeGrafter"/>
</dbReference>
<dbReference type="Gene3D" id="1.10.3630.10">
    <property type="entry name" value="yeast vps74-n-term truncation variant domain like"/>
    <property type="match status" value="1"/>
</dbReference>
<dbReference type="GO" id="GO:0012505">
    <property type="term" value="C:endomembrane system"/>
    <property type="evidence" value="ECO:0007669"/>
    <property type="project" value="UniProtKB-ARBA"/>
</dbReference>
<dbReference type="GO" id="GO:0048194">
    <property type="term" value="P:Golgi vesicle budding"/>
    <property type="evidence" value="ECO:0007669"/>
    <property type="project" value="TreeGrafter"/>
</dbReference>
<dbReference type="InterPro" id="IPR008628">
    <property type="entry name" value="GPP34-like"/>
</dbReference>
<dbReference type="PANTHER" id="PTHR12704:SF2">
    <property type="entry name" value="GOLGI PHOSPHOPROTEIN 3 HOMOLOG SAURON"/>
    <property type="match status" value="1"/>
</dbReference>
<organism evidence="6 7">
    <name type="scientific">Myceligenerans xiligouense</name>
    <dbReference type="NCBI Taxonomy" id="253184"/>
    <lineage>
        <taxon>Bacteria</taxon>
        <taxon>Bacillati</taxon>
        <taxon>Actinomycetota</taxon>
        <taxon>Actinomycetes</taxon>
        <taxon>Micrococcales</taxon>
        <taxon>Promicromonosporaceae</taxon>
        <taxon>Myceligenerans</taxon>
    </lineage>
</organism>
<dbReference type="GO" id="GO:0043001">
    <property type="term" value="P:Golgi to plasma membrane protein transport"/>
    <property type="evidence" value="ECO:0007669"/>
    <property type="project" value="TreeGrafter"/>
</dbReference>
<gene>
    <name evidence="6" type="ORF">EDD34_2008</name>
</gene>
<dbReference type="GO" id="GO:0005829">
    <property type="term" value="C:cytosol"/>
    <property type="evidence" value="ECO:0007669"/>
    <property type="project" value="TreeGrafter"/>
</dbReference>
<evidence type="ECO:0000256" key="3">
    <source>
        <dbReference type="ARBA" id="ARBA00023121"/>
    </source>
</evidence>
<dbReference type="RefSeq" id="WP_123814424.1">
    <property type="nucleotide sequence ID" value="NZ_RKQZ01000001.1"/>
</dbReference>
<dbReference type="AlphaFoldDB" id="A0A3N4ZND5"/>
<keyword evidence="5" id="KW-0812">Transmembrane</keyword>